<comment type="caution">
    <text evidence="1">The sequence shown here is derived from an EMBL/GenBank/DDBJ whole genome shotgun (WGS) entry which is preliminary data.</text>
</comment>
<organism evidence="1 2">
    <name type="scientific">Hymenoscyphus albidus</name>
    <dbReference type="NCBI Taxonomy" id="595503"/>
    <lineage>
        <taxon>Eukaryota</taxon>
        <taxon>Fungi</taxon>
        <taxon>Dikarya</taxon>
        <taxon>Ascomycota</taxon>
        <taxon>Pezizomycotina</taxon>
        <taxon>Leotiomycetes</taxon>
        <taxon>Helotiales</taxon>
        <taxon>Helotiaceae</taxon>
        <taxon>Hymenoscyphus</taxon>
    </lineage>
</organism>
<protein>
    <submittedName>
        <fullName evidence="1">Uncharacterized protein</fullName>
    </submittedName>
</protein>
<dbReference type="Proteomes" id="UP000701801">
    <property type="component" value="Unassembled WGS sequence"/>
</dbReference>
<evidence type="ECO:0000313" key="1">
    <source>
        <dbReference type="EMBL" id="CAG8975476.1"/>
    </source>
</evidence>
<sequence>MFRNSNIPLLSTLEAVHLLSPRVELNNDTPSVRENWYCRTREASENLGSAISKELIDSQPFKINVVTR</sequence>
<evidence type="ECO:0000313" key="2">
    <source>
        <dbReference type="Proteomes" id="UP000701801"/>
    </source>
</evidence>
<proteinExistence type="predicted"/>
<accession>A0A9N9LMW4</accession>
<dbReference type="AlphaFoldDB" id="A0A9N9LMW4"/>
<keyword evidence="2" id="KW-1185">Reference proteome</keyword>
<name>A0A9N9LMW4_9HELO</name>
<reference evidence="1" key="1">
    <citation type="submission" date="2021-07" db="EMBL/GenBank/DDBJ databases">
        <authorList>
            <person name="Durling M."/>
        </authorList>
    </citation>
    <scope>NUCLEOTIDE SEQUENCE</scope>
</reference>
<gene>
    <name evidence="1" type="ORF">HYALB_00004792</name>
</gene>
<dbReference type="EMBL" id="CAJVRM010000139">
    <property type="protein sequence ID" value="CAG8975476.1"/>
    <property type="molecule type" value="Genomic_DNA"/>
</dbReference>